<dbReference type="PROSITE" id="PS51257">
    <property type="entry name" value="PROKAR_LIPOPROTEIN"/>
    <property type="match status" value="1"/>
</dbReference>
<sequence length="100" mass="10412">MLRLLLPAILLIGACEQRPPIPITYVPQAPTPAAAGTAAQQDSQRLNRAMNQETRQDRAQDADPYAASMSGMPTPSTDLDVGGNDVGGAVPQVGIPFSGI</sequence>
<feature type="compositionally biased region" description="Polar residues" evidence="1">
    <location>
        <begin position="42"/>
        <end position="53"/>
    </location>
</feature>
<proteinExistence type="predicted"/>
<evidence type="ECO:0000313" key="3">
    <source>
        <dbReference type="Proteomes" id="UP000661507"/>
    </source>
</evidence>
<comment type="caution">
    <text evidence="2">The sequence shown here is derived from an EMBL/GenBank/DDBJ whole genome shotgun (WGS) entry which is preliminary data.</text>
</comment>
<feature type="compositionally biased region" description="Low complexity" evidence="1">
    <location>
        <begin position="29"/>
        <end position="41"/>
    </location>
</feature>
<evidence type="ECO:0008006" key="4">
    <source>
        <dbReference type="Google" id="ProtNLM"/>
    </source>
</evidence>
<dbReference type="EMBL" id="BMKW01000001">
    <property type="protein sequence ID" value="GGJ01066.1"/>
    <property type="molecule type" value="Genomic_DNA"/>
</dbReference>
<feature type="region of interest" description="Disordered" evidence="1">
    <location>
        <begin position="29"/>
        <end position="88"/>
    </location>
</feature>
<reference evidence="2" key="1">
    <citation type="journal article" date="2014" name="Int. J. Syst. Evol. Microbiol.">
        <title>Complete genome sequence of Corynebacterium casei LMG S-19264T (=DSM 44701T), isolated from a smear-ripened cheese.</title>
        <authorList>
            <consortium name="US DOE Joint Genome Institute (JGI-PGF)"/>
            <person name="Walter F."/>
            <person name="Albersmeier A."/>
            <person name="Kalinowski J."/>
            <person name="Ruckert C."/>
        </authorList>
    </citation>
    <scope>NUCLEOTIDE SEQUENCE</scope>
    <source>
        <strain evidence="2">CGMCC 1.3617</strain>
    </source>
</reference>
<reference evidence="2" key="2">
    <citation type="submission" date="2020-09" db="EMBL/GenBank/DDBJ databases">
        <authorList>
            <person name="Sun Q."/>
            <person name="Zhou Y."/>
        </authorList>
    </citation>
    <scope>NUCLEOTIDE SEQUENCE</scope>
    <source>
        <strain evidence="2">CGMCC 1.3617</strain>
    </source>
</reference>
<dbReference type="AlphaFoldDB" id="A0A917K6Q3"/>
<name>A0A917K6Q3_9PROT</name>
<gene>
    <name evidence="2" type="ORF">GCM10011320_04870</name>
</gene>
<dbReference type="Proteomes" id="UP000661507">
    <property type="component" value="Unassembled WGS sequence"/>
</dbReference>
<keyword evidence="3" id="KW-1185">Reference proteome</keyword>
<evidence type="ECO:0000313" key="2">
    <source>
        <dbReference type="EMBL" id="GGJ01066.1"/>
    </source>
</evidence>
<organism evidence="2 3">
    <name type="scientific">Neoroseomonas lacus</name>
    <dbReference type="NCBI Taxonomy" id="287609"/>
    <lineage>
        <taxon>Bacteria</taxon>
        <taxon>Pseudomonadati</taxon>
        <taxon>Pseudomonadota</taxon>
        <taxon>Alphaproteobacteria</taxon>
        <taxon>Acetobacterales</taxon>
        <taxon>Acetobacteraceae</taxon>
        <taxon>Neoroseomonas</taxon>
    </lineage>
</organism>
<protein>
    <recommendedName>
        <fullName evidence="4">Lipoprotein</fullName>
    </recommendedName>
</protein>
<evidence type="ECO:0000256" key="1">
    <source>
        <dbReference type="SAM" id="MobiDB-lite"/>
    </source>
</evidence>
<dbReference type="RefSeq" id="WP_188965308.1">
    <property type="nucleotide sequence ID" value="NZ_BMKW01000001.1"/>
</dbReference>
<accession>A0A917K6Q3</accession>